<dbReference type="Proteomes" id="UP000799779">
    <property type="component" value="Unassembled WGS sequence"/>
</dbReference>
<feature type="transmembrane region" description="Helical" evidence="7">
    <location>
        <begin position="148"/>
        <end position="178"/>
    </location>
</feature>
<feature type="transmembrane region" description="Helical" evidence="7">
    <location>
        <begin position="239"/>
        <end position="257"/>
    </location>
</feature>
<dbReference type="InterPro" id="IPR049326">
    <property type="entry name" value="Rhodopsin_dom_fungi"/>
</dbReference>
<keyword evidence="3 7" id="KW-1133">Transmembrane helix</keyword>
<dbReference type="InterPro" id="IPR052337">
    <property type="entry name" value="SAT4-like"/>
</dbReference>
<evidence type="ECO:0000256" key="4">
    <source>
        <dbReference type="ARBA" id="ARBA00023136"/>
    </source>
</evidence>
<keyword evidence="10" id="KW-1185">Reference proteome</keyword>
<evidence type="ECO:0000256" key="5">
    <source>
        <dbReference type="ARBA" id="ARBA00038359"/>
    </source>
</evidence>
<dbReference type="AlphaFoldDB" id="A0A6A5WSK5"/>
<evidence type="ECO:0000259" key="8">
    <source>
        <dbReference type="Pfam" id="PF20684"/>
    </source>
</evidence>
<feature type="transmembrane region" description="Helical" evidence="7">
    <location>
        <begin position="113"/>
        <end position="136"/>
    </location>
</feature>
<organism evidence="9 10">
    <name type="scientific">Amniculicola lignicola CBS 123094</name>
    <dbReference type="NCBI Taxonomy" id="1392246"/>
    <lineage>
        <taxon>Eukaryota</taxon>
        <taxon>Fungi</taxon>
        <taxon>Dikarya</taxon>
        <taxon>Ascomycota</taxon>
        <taxon>Pezizomycotina</taxon>
        <taxon>Dothideomycetes</taxon>
        <taxon>Pleosporomycetidae</taxon>
        <taxon>Pleosporales</taxon>
        <taxon>Amniculicolaceae</taxon>
        <taxon>Amniculicola</taxon>
    </lineage>
</organism>
<gene>
    <name evidence="9" type="ORF">P154DRAFT_431759</name>
</gene>
<keyword evidence="2 7" id="KW-0812">Transmembrane</keyword>
<comment type="similarity">
    <text evidence="5">Belongs to the SAT4 family.</text>
</comment>
<feature type="transmembrane region" description="Helical" evidence="7">
    <location>
        <begin position="34"/>
        <end position="55"/>
    </location>
</feature>
<feature type="compositionally biased region" description="Polar residues" evidence="6">
    <location>
        <begin position="348"/>
        <end position="364"/>
    </location>
</feature>
<dbReference type="Pfam" id="PF20684">
    <property type="entry name" value="Fung_rhodopsin"/>
    <property type="match status" value="1"/>
</dbReference>
<reference evidence="9" key="1">
    <citation type="journal article" date="2020" name="Stud. Mycol.">
        <title>101 Dothideomycetes genomes: a test case for predicting lifestyles and emergence of pathogens.</title>
        <authorList>
            <person name="Haridas S."/>
            <person name="Albert R."/>
            <person name="Binder M."/>
            <person name="Bloem J."/>
            <person name="Labutti K."/>
            <person name="Salamov A."/>
            <person name="Andreopoulos B."/>
            <person name="Baker S."/>
            <person name="Barry K."/>
            <person name="Bills G."/>
            <person name="Bluhm B."/>
            <person name="Cannon C."/>
            <person name="Castanera R."/>
            <person name="Culley D."/>
            <person name="Daum C."/>
            <person name="Ezra D."/>
            <person name="Gonzalez J."/>
            <person name="Henrissat B."/>
            <person name="Kuo A."/>
            <person name="Liang C."/>
            <person name="Lipzen A."/>
            <person name="Lutzoni F."/>
            <person name="Magnuson J."/>
            <person name="Mondo S."/>
            <person name="Nolan M."/>
            <person name="Ohm R."/>
            <person name="Pangilinan J."/>
            <person name="Park H.-J."/>
            <person name="Ramirez L."/>
            <person name="Alfaro M."/>
            <person name="Sun H."/>
            <person name="Tritt A."/>
            <person name="Yoshinaga Y."/>
            <person name="Zwiers L.-H."/>
            <person name="Turgeon B."/>
            <person name="Goodwin S."/>
            <person name="Spatafora J."/>
            <person name="Crous P."/>
            <person name="Grigoriev I."/>
        </authorList>
    </citation>
    <scope>NUCLEOTIDE SEQUENCE</scope>
    <source>
        <strain evidence="9">CBS 123094</strain>
    </source>
</reference>
<dbReference type="OrthoDB" id="5022096at2759"/>
<feature type="transmembrane region" description="Helical" evidence="7">
    <location>
        <begin position="67"/>
        <end position="87"/>
    </location>
</feature>
<sequence length="417" mass="45829">MPAWETGLLREVKRQAFGPPPTPEYIAFNNSPEIIAITGSFFAAAAAIVLLRVYVRVVMLKVFGADDYIMVVAMLLAAACFGCFVAETHDGLGKHFMVMLMEPVKYSHFAKTLYVHSILVMVGVSTVKVSIALFLMRLGTKKGIYNKFLWGVIVFIVILTITCAMTLIFQCLPVAAAWDMSLRPAPFGTGDAKCYSMIIFRNLGLMNSSFNIVTDALFATLPIPLIWQLQLNTRTKISLIAVLSLGWFACAAAIIKAVQQWNVLNDPDWTVHSSFNVWNYIEFTIGIIAASLPSLKPLFNWFLQTARAITSGGRTKGSGYKASGYNQPNALGYHKTTEGSHRSIALQSLGSKGDTTPSSYSKNPYNVRITGAPPTSQAEKEIWDMDRAKTSDESILPLQSPPVGPHGILMTREVRVD</sequence>
<feature type="transmembrane region" description="Helical" evidence="7">
    <location>
        <begin position="209"/>
        <end position="227"/>
    </location>
</feature>
<keyword evidence="4 7" id="KW-0472">Membrane</keyword>
<feature type="transmembrane region" description="Helical" evidence="7">
    <location>
        <begin position="277"/>
        <end position="295"/>
    </location>
</feature>
<dbReference type="EMBL" id="ML977579">
    <property type="protein sequence ID" value="KAF2002055.1"/>
    <property type="molecule type" value="Genomic_DNA"/>
</dbReference>
<feature type="domain" description="Rhodopsin" evidence="8">
    <location>
        <begin position="51"/>
        <end position="300"/>
    </location>
</feature>
<accession>A0A6A5WSK5</accession>
<name>A0A6A5WSK5_9PLEO</name>
<protein>
    <recommendedName>
        <fullName evidence="8">Rhodopsin domain-containing protein</fullName>
    </recommendedName>
</protein>
<feature type="region of interest" description="Disordered" evidence="6">
    <location>
        <begin position="348"/>
        <end position="378"/>
    </location>
</feature>
<dbReference type="GO" id="GO:0016020">
    <property type="term" value="C:membrane"/>
    <property type="evidence" value="ECO:0007669"/>
    <property type="project" value="UniProtKB-SubCell"/>
</dbReference>
<comment type="subcellular location">
    <subcellularLocation>
        <location evidence="1">Membrane</location>
        <topology evidence="1">Multi-pass membrane protein</topology>
    </subcellularLocation>
</comment>
<dbReference type="PANTHER" id="PTHR33048:SF167">
    <property type="entry name" value="INTEGRAL MEMBRANE PROTEIN"/>
    <property type="match status" value="1"/>
</dbReference>
<evidence type="ECO:0000256" key="2">
    <source>
        <dbReference type="ARBA" id="ARBA00022692"/>
    </source>
</evidence>
<evidence type="ECO:0000256" key="1">
    <source>
        <dbReference type="ARBA" id="ARBA00004141"/>
    </source>
</evidence>
<evidence type="ECO:0000313" key="9">
    <source>
        <dbReference type="EMBL" id="KAF2002055.1"/>
    </source>
</evidence>
<evidence type="ECO:0000256" key="7">
    <source>
        <dbReference type="SAM" id="Phobius"/>
    </source>
</evidence>
<evidence type="ECO:0000313" key="10">
    <source>
        <dbReference type="Proteomes" id="UP000799779"/>
    </source>
</evidence>
<dbReference type="PANTHER" id="PTHR33048">
    <property type="entry name" value="PTH11-LIKE INTEGRAL MEMBRANE PROTEIN (AFU_ORTHOLOGUE AFUA_5G11245)"/>
    <property type="match status" value="1"/>
</dbReference>
<proteinExistence type="inferred from homology"/>
<evidence type="ECO:0000256" key="6">
    <source>
        <dbReference type="SAM" id="MobiDB-lite"/>
    </source>
</evidence>
<evidence type="ECO:0000256" key="3">
    <source>
        <dbReference type="ARBA" id="ARBA00022989"/>
    </source>
</evidence>
<feature type="region of interest" description="Disordered" evidence="6">
    <location>
        <begin position="388"/>
        <end position="407"/>
    </location>
</feature>